<keyword evidence="1" id="KW-0732">Signal</keyword>
<evidence type="ECO:0000256" key="1">
    <source>
        <dbReference type="SAM" id="SignalP"/>
    </source>
</evidence>
<reference evidence="2 3" key="1">
    <citation type="submission" date="2024-05" db="EMBL/GenBank/DDBJ databases">
        <title>Sphingomonas sp. HF-S3 16S ribosomal RNA gene Genome sequencing and assembly.</title>
        <authorList>
            <person name="Lee H."/>
        </authorList>
    </citation>
    <scope>NUCLEOTIDE SEQUENCE [LARGE SCALE GENOMIC DNA]</scope>
    <source>
        <strain evidence="2 3">HF-S3</strain>
    </source>
</reference>
<dbReference type="InterPro" id="IPR030972">
    <property type="entry name" value="UrcA_uranyl"/>
</dbReference>
<evidence type="ECO:0000313" key="2">
    <source>
        <dbReference type="EMBL" id="MEN3748986.1"/>
    </source>
</evidence>
<dbReference type="RefSeq" id="WP_346248028.1">
    <property type="nucleotide sequence ID" value="NZ_JBDIZK010000011.1"/>
</dbReference>
<feature type="chain" id="PRO_5047378490" evidence="1">
    <location>
        <begin position="21"/>
        <end position="153"/>
    </location>
</feature>
<name>A0ABV0BDY5_9SPHN</name>
<dbReference type="Proteomes" id="UP001427805">
    <property type="component" value="Unassembled WGS sequence"/>
</dbReference>
<protein>
    <submittedName>
        <fullName evidence="2">UrcA family protein</fullName>
    </submittedName>
</protein>
<evidence type="ECO:0000313" key="3">
    <source>
        <dbReference type="Proteomes" id="UP001427805"/>
    </source>
</evidence>
<sequence>MIRTMLLAAALIATTGVAQAQRWEDRYERRSIPVEAADLDLSNDAGIRTLEGRVAKAVNRICGSDRDCRDEAWASTDDQVAWAISRDRWTRRMAEEREAQLRDCGWDGCERRGEVIYEPVEDDYPPPAPPPPPAGGVHVVIVYSTAPPIEYRR</sequence>
<dbReference type="EMBL" id="JBDIZK010000011">
    <property type="protein sequence ID" value="MEN3748986.1"/>
    <property type="molecule type" value="Genomic_DNA"/>
</dbReference>
<accession>A0ABV0BDY5</accession>
<feature type="signal peptide" evidence="1">
    <location>
        <begin position="1"/>
        <end position="20"/>
    </location>
</feature>
<dbReference type="NCBIfam" id="TIGR04433">
    <property type="entry name" value="UrcA_uranyl"/>
    <property type="match status" value="1"/>
</dbReference>
<keyword evidence="3" id="KW-1185">Reference proteome</keyword>
<proteinExistence type="predicted"/>
<comment type="caution">
    <text evidence="2">The sequence shown here is derived from an EMBL/GenBank/DDBJ whole genome shotgun (WGS) entry which is preliminary data.</text>
</comment>
<organism evidence="2 3">
    <name type="scientific">Sphingomonas rustica</name>
    <dbReference type="NCBI Taxonomy" id="3103142"/>
    <lineage>
        <taxon>Bacteria</taxon>
        <taxon>Pseudomonadati</taxon>
        <taxon>Pseudomonadota</taxon>
        <taxon>Alphaproteobacteria</taxon>
        <taxon>Sphingomonadales</taxon>
        <taxon>Sphingomonadaceae</taxon>
        <taxon>Sphingomonas</taxon>
    </lineage>
</organism>
<gene>
    <name evidence="2" type="ORF">TPR58_17555</name>
</gene>